<reference evidence="2 3" key="1">
    <citation type="submission" date="2012-03" db="EMBL/GenBank/DDBJ databases">
        <title>Whole Genome Assembly of Papio anubis.</title>
        <authorList>
            <person name="Liu Y.L."/>
            <person name="Abraham K.A."/>
            <person name="Akbar H.A."/>
            <person name="Ali S.A."/>
            <person name="Anosike U.A."/>
            <person name="Aqrawi P.A."/>
            <person name="Arias F.A."/>
            <person name="Attaway T.A."/>
            <person name="Awwad R.A."/>
            <person name="Babu C.B."/>
            <person name="Bandaranaike D.B."/>
            <person name="Battles P.B."/>
            <person name="Bell A.B."/>
            <person name="Beltran B.B."/>
            <person name="Berhane-Mersha D.B."/>
            <person name="Bess C.B."/>
            <person name="Bickham C.B."/>
            <person name="Bolden T.B."/>
            <person name="Carter K.C."/>
            <person name="Chau D.C."/>
            <person name="Chavez A.C."/>
            <person name="Clerc-Blankenburg K.C."/>
            <person name="Coyle M.C."/>
            <person name="Dao M.D."/>
            <person name="Davila M.L.D."/>
            <person name="Davy-Carroll L.D."/>
            <person name="Denson S.D."/>
            <person name="Dinh H.D."/>
            <person name="Fernandez S.F."/>
            <person name="Fernando P.F."/>
            <person name="Forbes L.F."/>
            <person name="Francis C.F."/>
            <person name="Francisco L.F."/>
            <person name="Fu Q.F."/>
            <person name="Garcia-Iii R.G."/>
            <person name="Garrett T.G."/>
            <person name="Gross S.G."/>
            <person name="Gubbala S.G."/>
            <person name="Hirani K.H."/>
            <person name="Hogues M.H."/>
            <person name="Hollins B.H."/>
            <person name="Jackson L.J."/>
            <person name="Javaid M.J."/>
            <person name="Jhangiani S.J."/>
            <person name="Johnson A.J."/>
            <person name="Johnson B.J."/>
            <person name="Jones J.J."/>
            <person name="Joshi V.J."/>
            <person name="Kalu J.K."/>
            <person name="Khan N.K."/>
            <person name="Korchina V.K."/>
            <person name="Kovar C.K."/>
            <person name="Lago L.L."/>
            <person name="Lara F.L."/>
            <person name="Le T.-K.L."/>
            <person name="Lee S.L."/>
            <person name="Legall-Iii F.L."/>
            <person name="Lemon S.L."/>
            <person name="Liu J.L."/>
            <person name="Liu Y.-S.L."/>
            <person name="Liyanage D.L."/>
            <person name="Lopez J.L."/>
            <person name="Lorensuhewa L.L."/>
            <person name="Mata R.M."/>
            <person name="Mathew T.M."/>
            <person name="Mercado C.M."/>
            <person name="Mercado I.M."/>
            <person name="Morales K.M."/>
            <person name="Morgan M.M."/>
            <person name="Munidasa M.M."/>
            <person name="Ngo D.N."/>
            <person name="Nguyen L.N."/>
            <person name="Nguyen T.N."/>
            <person name="Nguyen N.N."/>
            <person name="Obregon M.O."/>
            <person name="Okwuonu G.O."/>
            <person name="Ongeri F.O."/>
            <person name="Onwere C.O."/>
            <person name="Osifeso I.O."/>
            <person name="Parra A.P."/>
            <person name="Patil S.P."/>
            <person name="Perez A.P."/>
            <person name="Perez Y.P."/>
            <person name="Pham C.P."/>
            <person name="Pu L.-L.P."/>
            <person name="Puazo M.P."/>
            <person name="Quiroz J.Q."/>
            <person name="Rouhana J.R."/>
            <person name="Ruiz M.R."/>
            <person name="Ruiz S.-J.R."/>
            <person name="Saada N.S."/>
            <person name="Santibanez J.S."/>
            <person name="Scheel M.S."/>
            <person name="Schneider B.S."/>
            <person name="Simmons D.S."/>
            <person name="Sisson I.S."/>
            <person name="Tang L.-Y.T."/>
            <person name="Thornton R.T."/>
            <person name="Tisius J.T."/>
            <person name="Toledanes G.T."/>
            <person name="Trejos Z.T."/>
            <person name="Usmani K.U."/>
            <person name="Varghese R.V."/>
            <person name="Vattathil S.V."/>
            <person name="Vee V.V."/>
            <person name="Walker D.W."/>
            <person name="Weissenberger G.W."/>
            <person name="White C.W."/>
            <person name="Williams A.W."/>
            <person name="Woodworth J.W."/>
            <person name="Wright R.W."/>
            <person name="Zhu Y.Z."/>
            <person name="Han Y.H."/>
            <person name="Newsham I.N."/>
            <person name="Nazareth L.N."/>
            <person name="Worley K.W."/>
            <person name="Muzny D.M."/>
            <person name="Rogers J.R."/>
            <person name="Gibbs R.G."/>
        </authorList>
    </citation>
    <scope>NUCLEOTIDE SEQUENCE [LARGE SCALE GENOMIC DNA]</scope>
</reference>
<keyword evidence="1" id="KW-0812">Transmembrane</keyword>
<dbReference type="Ensembl" id="ENSPANT00000078788.1">
    <property type="protein sequence ID" value="ENSPANP00000048454.1"/>
    <property type="gene ID" value="ENSPANG00000050757.1"/>
</dbReference>
<dbReference type="PRINTS" id="PR02045">
    <property type="entry name" value="F138DOMAIN"/>
</dbReference>
<name>A0A8I5QZ92_PAPAN</name>
<proteinExistence type="predicted"/>
<accession>A0A8I5QZ92</accession>
<dbReference type="AlphaFoldDB" id="A0A8I5QZ92"/>
<dbReference type="PANTHER" id="PTHR46254">
    <property type="entry name" value="PROTEIN GVQW1-RELATED"/>
    <property type="match status" value="1"/>
</dbReference>
<dbReference type="Proteomes" id="UP000028761">
    <property type="component" value="Chromosome 14"/>
</dbReference>
<protein>
    <submittedName>
        <fullName evidence="2">Uncharacterized protein</fullName>
    </submittedName>
</protein>
<evidence type="ECO:0000256" key="1">
    <source>
        <dbReference type="SAM" id="Phobius"/>
    </source>
</evidence>
<dbReference type="GeneTree" id="ENSGT00940000167556"/>
<organism evidence="2 3">
    <name type="scientific">Papio anubis</name>
    <name type="common">Olive baboon</name>
    <dbReference type="NCBI Taxonomy" id="9555"/>
    <lineage>
        <taxon>Eukaryota</taxon>
        <taxon>Metazoa</taxon>
        <taxon>Chordata</taxon>
        <taxon>Craniata</taxon>
        <taxon>Vertebrata</taxon>
        <taxon>Euteleostomi</taxon>
        <taxon>Mammalia</taxon>
        <taxon>Eutheria</taxon>
        <taxon>Euarchontoglires</taxon>
        <taxon>Primates</taxon>
        <taxon>Haplorrhini</taxon>
        <taxon>Catarrhini</taxon>
        <taxon>Cercopithecidae</taxon>
        <taxon>Cercopithecinae</taxon>
        <taxon>Papio</taxon>
    </lineage>
</organism>
<evidence type="ECO:0000313" key="2">
    <source>
        <dbReference type="Ensembl" id="ENSPANP00000048454.1"/>
    </source>
</evidence>
<keyword evidence="1" id="KW-0472">Membrane</keyword>
<sequence length="145" mass="15634">MMTGSHSITQAGVQWYKHDSLQPGPPGIKKSSCLSLPCSSHVHNTGMYHNARLIFVVVVVVVVLVETGSHFVAQAGVELLASSNSSVSASQSTAITGMAHSRPMVTTYTTSSNYVLLLDLYHSDNHLFSLKSGIPPQLQNPPFIW</sequence>
<evidence type="ECO:0000313" key="3">
    <source>
        <dbReference type="Proteomes" id="UP000028761"/>
    </source>
</evidence>
<feature type="transmembrane region" description="Helical" evidence="1">
    <location>
        <begin position="53"/>
        <end position="73"/>
    </location>
</feature>
<reference evidence="2" key="3">
    <citation type="submission" date="2025-09" db="UniProtKB">
        <authorList>
            <consortium name="Ensembl"/>
        </authorList>
    </citation>
    <scope>IDENTIFICATION</scope>
</reference>
<keyword evidence="3" id="KW-1185">Reference proteome</keyword>
<keyword evidence="1" id="KW-1133">Transmembrane helix</keyword>
<reference evidence="2" key="2">
    <citation type="submission" date="2025-08" db="UniProtKB">
        <authorList>
            <consortium name="Ensembl"/>
        </authorList>
    </citation>
    <scope>IDENTIFICATION</scope>
</reference>